<organism evidence="2 3">
    <name type="scientific">Acinetobacter parvus NIPH 1103</name>
    <dbReference type="NCBI Taxonomy" id="1217671"/>
    <lineage>
        <taxon>Bacteria</taxon>
        <taxon>Pseudomonadati</taxon>
        <taxon>Pseudomonadota</taxon>
        <taxon>Gammaproteobacteria</taxon>
        <taxon>Moraxellales</taxon>
        <taxon>Moraxellaceae</taxon>
        <taxon>Acinetobacter</taxon>
    </lineage>
</organism>
<dbReference type="EMBL" id="APOL01000042">
    <property type="protein sequence ID" value="ENU32412.1"/>
    <property type="molecule type" value="Genomic_DNA"/>
</dbReference>
<dbReference type="Pfam" id="PF24043">
    <property type="entry name" value="DUF7352"/>
    <property type="match status" value="1"/>
</dbReference>
<protein>
    <recommendedName>
        <fullName evidence="1">DUF7352 domain-containing protein</fullName>
    </recommendedName>
</protein>
<gene>
    <name evidence="2" type="ORF">F989_02392</name>
</gene>
<reference evidence="2 3" key="1">
    <citation type="submission" date="2013-02" db="EMBL/GenBank/DDBJ databases">
        <title>The Genome Sequence of Acinetobacter parvus NIPH 1103.</title>
        <authorList>
            <consortium name="The Broad Institute Genome Sequencing Platform"/>
            <consortium name="The Broad Institute Genome Sequencing Center for Infectious Disease"/>
            <person name="Cerqueira G."/>
            <person name="Feldgarden M."/>
            <person name="Courvalin P."/>
            <person name="Perichon B."/>
            <person name="Grillot-Courvalin C."/>
            <person name="Clermont D."/>
            <person name="Rocha E."/>
            <person name="Yoon E.-J."/>
            <person name="Nemec A."/>
            <person name="Walker B."/>
            <person name="Young S.K."/>
            <person name="Zeng Q."/>
            <person name="Gargeya S."/>
            <person name="Fitzgerald M."/>
            <person name="Haas B."/>
            <person name="Abouelleil A."/>
            <person name="Alvarado L."/>
            <person name="Arachchi H.M."/>
            <person name="Berlin A.M."/>
            <person name="Chapman S.B."/>
            <person name="Dewar J."/>
            <person name="Goldberg J."/>
            <person name="Griggs A."/>
            <person name="Gujja S."/>
            <person name="Hansen M."/>
            <person name="Howarth C."/>
            <person name="Imamovic A."/>
            <person name="Larimer J."/>
            <person name="McCowan C."/>
            <person name="Murphy C."/>
            <person name="Neiman D."/>
            <person name="Pearson M."/>
            <person name="Priest M."/>
            <person name="Roberts A."/>
            <person name="Saif S."/>
            <person name="Shea T."/>
            <person name="Sisk P."/>
            <person name="Sykes S."/>
            <person name="Wortman J."/>
            <person name="Nusbaum C."/>
            <person name="Birren B."/>
        </authorList>
    </citation>
    <scope>NUCLEOTIDE SEQUENCE [LARGE SCALE GENOMIC DNA]</scope>
    <source>
        <strain evidence="2 3">NIPH 1103</strain>
    </source>
</reference>
<evidence type="ECO:0000259" key="1">
    <source>
        <dbReference type="Pfam" id="PF24043"/>
    </source>
</evidence>
<feature type="domain" description="DUF7352" evidence="1">
    <location>
        <begin position="1"/>
        <end position="90"/>
    </location>
</feature>
<dbReference type="Proteomes" id="UP000018426">
    <property type="component" value="Unassembled WGS sequence"/>
</dbReference>
<sequence>MNKTIHKYALAIQDNQTIEMPAGSKALCIDTQHGDPQLWVLCDPDMPKISYDILCVGTGHEIKKPIGQYLGTIQIFRAVPLVFHFFSSLADAEQALSLIGESSC</sequence>
<accession>N8RE96</accession>
<dbReference type="RefSeq" id="WP_004674801.1">
    <property type="nucleotide sequence ID" value="NZ_KB849218.1"/>
</dbReference>
<proteinExistence type="predicted"/>
<evidence type="ECO:0000313" key="2">
    <source>
        <dbReference type="EMBL" id="ENU32412.1"/>
    </source>
</evidence>
<dbReference type="HOGENOM" id="CLU_177485_0_0_6"/>
<dbReference type="InterPro" id="IPR055776">
    <property type="entry name" value="DUF7352"/>
</dbReference>
<dbReference type="AlphaFoldDB" id="N8RE96"/>
<comment type="caution">
    <text evidence="2">The sequence shown here is derived from an EMBL/GenBank/DDBJ whole genome shotgun (WGS) entry which is preliminary data.</text>
</comment>
<dbReference type="PATRIC" id="fig|1217671.3.peg.2355"/>
<evidence type="ECO:0000313" key="3">
    <source>
        <dbReference type="Proteomes" id="UP000018426"/>
    </source>
</evidence>
<name>N8RE96_9GAMM</name>